<dbReference type="EMBL" id="CAEKDK010000004">
    <property type="protein sequence ID" value="CAB4278724.1"/>
    <property type="molecule type" value="Genomic_DNA"/>
</dbReference>
<evidence type="ECO:0000256" key="1">
    <source>
        <dbReference type="SAM" id="Coils"/>
    </source>
</evidence>
<feature type="region of interest" description="Disordered" evidence="2">
    <location>
        <begin position="178"/>
        <end position="233"/>
    </location>
</feature>
<feature type="coiled-coil region" evidence="1">
    <location>
        <begin position="336"/>
        <end position="363"/>
    </location>
</feature>
<evidence type="ECO:0000256" key="2">
    <source>
        <dbReference type="SAM" id="MobiDB-lite"/>
    </source>
</evidence>
<protein>
    <submittedName>
        <fullName evidence="3">Uncharacterized protein</fullName>
    </submittedName>
</protein>
<evidence type="ECO:0000313" key="3">
    <source>
        <dbReference type="EMBL" id="CAB4278724.1"/>
    </source>
</evidence>
<keyword evidence="1" id="KW-0175">Coiled coil</keyword>
<evidence type="ECO:0000313" key="4">
    <source>
        <dbReference type="Proteomes" id="UP000507222"/>
    </source>
</evidence>
<feature type="compositionally biased region" description="Basic residues" evidence="2">
    <location>
        <begin position="188"/>
        <end position="198"/>
    </location>
</feature>
<proteinExistence type="predicted"/>
<accession>A0A6J5UTQ7</accession>
<gene>
    <name evidence="3" type="ORF">CURHAP_LOCUS30411</name>
</gene>
<organism evidence="3 4">
    <name type="scientific">Prunus armeniaca</name>
    <name type="common">Apricot</name>
    <name type="synonym">Armeniaca vulgaris</name>
    <dbReference type="NCBI Taxonomy" id="36596"/>
    <lineage>
        <taxon>Eukaryota</taxon>
        <taxon>Viridiplantae</taxon>
        <taxon>Streptophyta</taxon>
        <taxon>Embryophyta</taxon>
        <taxon>Tracheophyta</taxon>
        <taxon>Spermatophyta</taxon>
        <taxon>Magnoliopsida</taxon>
        <taxon>eudicotyledons</taxon>
        <taxon>Gunneridae</taxon>
        <taxon>Pentapetalae</taxon>
        <taxon>rosids</taxon>
        <taxon>fabids</taxon>
        <taxon>Rosales</taxon>
        <taxon>Rosaceae</taxon>
        <taxon>Amygdaloideae</taxon>
        <taxon>Amygdaleae</taxon>
        <taxon>Prunus</taxon>
    </lineage>
</organism>
<name>A0A6J5UTQ7_PRUAR</name>
<reference evidence="3 4" key="1">
    <citation type="submission" date="2020-05" db="EMBL/GenBank/DDBJ databases">
        <authorList>
            <person name="Campoy J."/>
            <person name="Schneeberger K."/>
            <person name="Spophaly S."/>
        </authorList>
    </citation>
    <scope>NUCLEOTIDE SEQUENCE [LARGE SCALE GENOMIC DNA]</scope>
    <source>
        <strain evidence="3">PruArmRojPasFocal</strain>
    </source>
</reference>
<dbReference type="AlphaFoldDB" id="A0A6J5UTQ7"/>
<sequence length="464" mass="51917">MRCRGMWFSRCRNRMIVRADCQGEMDGLPRRRPSLDEPESAKDYIVYVRVVEETPWDRAEHEHPKGKLLENNPSSQKSWKGHWFFVIGCWEVASGVERLRALGPRRFREKSGESGELSEDEEGQLEVIHALPPSARNAVKLLSINSFRKSGLLDPIPEAMGIDMNDPKARQLLEKLLKKGAGASGSRPRAKVRSRVRPKGYDSGKGPMSEEEEPPVTKRPRHEEGAEGSIVPSPTIHLERMKDFLDTTKLVLSGEMSWEGLEGNESTYTTSTAMAFEQSALFSHYEAVRLVMIHQEAGKRDVETKAVVDRAKKVAKESSRNEVEALRALGSALVEKVELAKEVERWKEKGAQLKDENVRLQKALKNACQPQVEDVRSFLESADGAALAGEIQLSGGMYLLEKIQKCYPEFVFNLEDLVGEEEEEEVVGPRKTELAPTIEAEVVAAGGCLAEPREPRVDADVRTT</sequence>
<dbReference type="Proteomes" id="UP000507222">
    <property type="component" value="Unassembled WGS sequence"/>
</dbReference>